<sequence>MKEGQVTAGNTSPFISADIQGLSSSITIANSEFEDCSAVGSSGVVRISSETASSGIALSVTDTTATGCVGNGGPGFLLIYGYSGDTNQCTINAADVTITDNTAQASPFSGAVFTHACFLNLNRVVMERNSGHSAGALFASIPAPLRADLSVVDSTFRDNTGLEVGGAITTSAWLNVTRSTFSGNRGVEGGAIQTTSEFPLFVTHSTFDANTASDDGGALFSYGEATLRDVTMSNNVAKFKGGAFVAVSDSWLEACTITANSATNHTSEGGGIHSTLGTLSLWSSSLTSNYADRGGAIYSNSPIKLNQVTMTSNSARVSGGGLYATGEIAVSHTTISNGAAGEEGGGVWIQQVRDDANFTSVDITSNSAAAGGGFYVLGSELAQVRLIDVAISDNEGWRAQSGALHVEDADVYTASSVVCANKSPSCSLNVWCTARARTTGLANGCRVRDTCSHGASVCAKPNLGTEPCSECWPGWEGPSCDIRTNCAAPNFGGQCALGTVCQQCMPGFAFEDDRKVKCTRCSELPFPAYVASSDAPCAACDPSCASCDGSSTQCTACAPGYNAPMGLPGPCLPPSPPPPPAPCPGDIVLDGCGVCGGDNSTCAGCDGVPNSGLAVDVCGICGGDGTCPPAAIKASPNTAAAAGIGIAATVGVCCIIAVLVVLLMRKRKRDYENTIEHKQMVESDLAPSGRVTVLAATVEDLAYWMENYPEDMPKALDDVADVYADAIVAAGGYLARQDKTDGSLVVIFESPTSAVRAASLIQSSLLEVQWSAALLEDKKYPPKGVLFRGLRISMGLFECIPTREFDPETVRMTYSGKDYEAGLILGAAGAGGQVLMDATVAATAMRAGSRAEHVGNYKIAPPKTGSQSGSSDEVDDDSDDSNSSNLEDEEHVYSLFQLIIDSLEERADMFKDRQLRGLKATQAFGYGGDEALAEANRGDNFDGDWFDSGDDRSCEDDFDRPPPIRRKPALNFDASVADVLRQQRTKPASKTADDGDFASKMLSAGNADDSGSRGSSTLSRAMSTRGPRMMPGASVSNLEMSLAPGGMGASRAFGSMVLPQGQGAARSSTQPAPLLSAALARAQMARQGSVALGRQNSSAMRRQNSSAMRRQNSSSMRRQNSRGGVGGGGNSLAARKAKLAHKKNQQQLSGGATQV</sequence>
<dbReference type="STRING" id="461836.A0A0L0DT11"/>
<evidence type="ECO:0000313" key="3">
    <source>
        <dbReference type="EMBL" id="KNC55410.1"/>
    </source>
</evidence>
<dbReference type="SUPFAM" id="SSF55073">
    <property type="entry name" value="Nucleotide cyclase"/>
    <property type="match status" value="1"/>
</dbReference>
<protein>
    <recommendedName>
        <fullName evidence="5">Guanylate cyclase domain-containing protein</fullName>
    </recommendedName>
</protein>
<reference evidence="3 4" key="1">
    <citation type="submission" date="2010-05" db="EMBL/GenBank/DDBJ databases">
        <title>The Genome Sequence of Thecamonas trahens ATCC 50062.</title>
        <authorList>
            <consortium name="The Broad Institute Genome Sequencing Platform"/>
            <person name="Russ C."/>
            <person name="Cuomo C."/>
            <person name="Shea T."/>
            <person name="Young S.K."/>
            <person name="Zeng Q."/>
            <person name="Koehrsen M."/>
            <person name="Haas B."/>
            <person name="Borodovsky M."/>
            <person name="Guigo R."/>
            <person name="Alvarado L."/>
            <person name="Berlin A."/>
            <person name="Bochicchio J."/>
            <person name="Borenstein D."/>
            <person name="Chapman S."/>
            <person name="Chen Z."/>
            <person name="Freedman E."/>
            <person name="Gellesch M."/>
            <person name="Goldberg J."/>
            <person name="Griggs A."/>
            <person name="Gujja S."/>
            <person name="Heilman E."/>
            <person name="Heiman D."/>
            <person name="Hepburn T."/>
            <person name="Howarth C."/>
            <person name="Jen D."/>
            <person name="Larson L."/>
            <person name="Mehta T."/>
            <person name="Park D."/>
            <person name="Pearson M."/>
            <person name="Roberts A."/>
            <person name="Saif S."/>
            <person name="Shenoy N."/>
            <person name="Sisk P."/>
            <person name="Stolte C."/>
            <person name="Sykes S."/>
            <person name="Thomson T."/>
            <person name="Walk T."/>
            <person name="White J."/>
            <person name="Yandava C."/>
            <person name="Burger G."/>
            <person name="Gray M.W."/>
            <person name="Holland P.W.H."/>
            <person name="King N."/>
            <person name="Lang F.B.F."/>
            <person name="Roger A.J."/>
            <person name="Ruiz-Trillo I."/>
            <person name="Lander E."/>
            <person name="Nusbaum C."/>
        </authorList>
    </citation>
    <scope>NUCLEOTIDE SEQUENCE [LARGE SCALE GENOMIC DNA]</scope>
    <source>
        <strain evidence="3 4">ATCC 50062</strain>
    </source>
</reference>
<dbReference type="AlphaFoldDB" id="A0A0L0DT11"/>
<feature type="compositionally biased region" description="Polar residues" evidence="1">
    <location>
        <begin position="1012"/>
        <end position="1022"/>
    </location>
</feature>
<dbReference type="OrthoDB" id="2016546at2759"/>
<feature type="compositionally biased region" description="Basic residues" evidence="1">
    <location>
        <begin position="1135"/>
        <end position="1144"/>
    </location>
</feature>
<dbReference type="Gene3D" id="3.30.70.1230">
    <property type="entry name" value="Nucleotide cyclase"/>
    <property type="match status" value="1"/>
</dbReference>
<name>A0A0L0DT11_THETB</name>
<dbReference type="PANTHER" id="PTHR11319:SF35">
    <property type="entry name" value="OUTER MEMBRANE PROTEIN PMPC-RELATED"/>
    <property type="match status" value="1"/>
</dbReference>
<keyword evidence="2" id="KW-0812">Transmembrane</keyword>
<gene>
    <name evidence="3" type="ORF">AMSG_11071</name>
</gene>
<keyword evidence="2" id="KW-1133">Transmembrane helix</keyword>
<accession>A0A0L0DT11</accession>
<feature type="region of interest" description="Disordered" evidence="1">
    <location>
        <begin position="1089"/>
        <end position="1155"/>
    </location>
</feature>
<keyword evidence="2" id="KW-0472">Membrane</keyword>
<evidence type="ECO:0000256" key="2">
    <source>
        <dbReference type="SAM" id="Phobius"/>
    </source>
</evidence>
<dbReference type="InterPro" id="IPR006626">
    <property type="entry name" value="PbH1"/>
</dbReference>
<dbReference type="SUPFAM" id="SSF51126">
    <property type="entry name" value="Pectin lyase-like"/>
    <property type="match status" value="2"/>
</dbReference>
<dbReference type="GeneID" id="25569137"/>
<evidence type="ECO:0008006" key="5">
    <source>
        <dbReference type="Google" id="ProtNLM"/>
    </source>
</evidence>
<dbReference type="PANTHER" id="PTHR11319">
    <property type="entry name" value="G PROTEIN-COUPLED RECEPTOR-RELATED"/>
    <property type="match status" value="1"/>
</dbReference>
<dbReference type="RefSeq" id="XP_013752949.1">
    <property type="nucleotide sequence ID" value="XM_013897495.1"/>
</dbReference>
<dbReference type="InterPro" id="IPR029787">
    <property type="entry name" value="Nucleotide_cyclase"/>
</dbReference>
<feature type="compositionally biased region" description="Polar residues" evidence="1">
    <location>
        <begin position="1145"/>
        <end position="1155"/>
    </location>
</feature>
<feature type="region of interest" description="Disordered" evidence="1">
    <location>
        <begin position="980"/>
        <end position="1029"/>
    </location>
</feature>
<organism evidence="3 4">
    <name type="scientific">Thecamonas trahens ATCC 50062</name>
    <dbReference type="NCBI Taxonomy" id="461836"/>
    <lineage>
        <taxon>Eukaryota</taxon>
        <taxon>Apusozoa</taxon>
        <taxon>Apusomonadida</taxon>
        <taxon>Apusomonadidae</taxon>
        <taxon>Thecamonas</taxon>
    </lineage>
</organism>
<feature type="compositionally biased region" description="Low complexity" evidence="1">
    <location>
        <begin position="1094"/>
        <end position="1122"/>
    </location>
</feature>
<feature type="compositionally biased region" description="Acidic residues" evidence="1">
    <location>
        <begin position="872"/>
        <end position="887"/>
    </location>
</feature>
<feature type="transmembrane region" description="Helical" evidence="2">
    <location>
        <begin position="639"/>
        <end position="663"/>
    </location>
</feature>
<dbReference type="CDD" id="cd00064">
    <property type="entry name" value="FU"/>
    <property type="match status" value="1"/>
</dbReference>
<proteinExistence type="predicted"/>
<evidence type="ECO:0000256" key="1">
    <source>
        <dbReference type="SAM" id="MobiDB-lite"/>
    </source>
</evidence>
<keyword evidence="4" id="KW-1185">Reference proteome</keyword>
<evidence type="ECO:0000313" key="4">
    <source>
        <dbReference type="Proteomes" id="UP000054408"/>
    </source>
</evidence>
<dbReference type="EMBL" id="GL349501">
    <property type="protein sequence ID" value="KNC55410.1"/>
    <property type="molecule type" value="Genomic_DNA"/>
</dbReference>
<feature type="region of interest" description="Disordered" evidence="1">
    <location>
        <begin position="853"/>
        <end position="887"/>
    </location>
</feature>
<dbReference type="InterPro" id="IPR006212">
    <property type="entry name" value="Furin_repeat"/>
</dbReference>
<dbReference type="InterPro" id="IPR011050">
    <property type="entry name" value="Pectin_lyase_fold/virulence"/>
</dbReference>
<feature type="region of interest" description="Disordered" evidence="1">
    <location>
        <begin position="947"/>
        <end position="968"/>
    </location>
</feature>
<feature type="compositionally biased region" description="Acidic residues" evidence="1">
    <location>
        <begin position="947"/>
        <end position="958"/>
    </location>
</feature>
<dbReference type="SMART" id="SM00710">
    <property type="entry name" value="PbH1"/>
    <property type="match status" value="7"/>
</dbReference>
<dbReference type="Proteomes" id="UP000054408">
    <property type="component" value="Unassembled WGS sequence"/>
</dbReference>